<gene>
    <name evidence="5" type="ORF">B0T18DRAFT_427175</name>
</gene>
<evidence type="ECO:0000313" key="6">
    <source>
        <dbReference type="Proteomes" id="UP001172155"/>
    </source>
</evidence>
<evidence type="ECO:0000256" key="4">
    <source>
        <dbReference type="SAM" id="MobiDB-lite"/>
    </source>
</evidence>
<organism evidence="5 6">
    <name type="scientific">Schizothecium vesticola</name>
    <dbReference type="NCBI Taxonomy" id="314040"/>
    <lineage>
        <taxon>Eukaryota</taxon>
        <taxon>Fungi</taxon>
        <taxon>Dikarya</taxon>
        <taxon>Ascomycota</taxon>
        <taxon>Pezizomycotina</taxon>
        <taxon>Sordariomycetes</taxon>
        <taxon>Sordariomycetidae</taxon>
        <taxon>Sordariales</taxon>
        <taxon>Schizotheciaceae</taxon>
        <taxon>Schizothecium</taxon>
    </lineage>
</organism>
<dbReference type="EMBL" id="JAUKUD010000003">
    <property type="protein sequence ID" value="KAK0748966.1"/>
    <property type="molecule type" value="Genomic_DNA"/>
</dbReference>
<proteinExistence type="inferred from homology"/>
<accession>A0AA40K7M5</accession>
<dbReference type="GO" id="GO:0016491">
    <property type="term" value="F:oxidoreductase activity"/>
    <property type="evidence" value="ECO:0007669"/>
    <property type="project" value="UniProtKB-KW"/>
</dbReference>
<dbReference type="CDD" id="cd05233">
    <property type="entry name" value="SDR_c"/>
    <property type="match status" value="1"/>
</dbReference>
<feature type="compositionally biased region" description="Basic and acidic residues" evidence="4">
    <location>
        <begin position="231"/>
        <end position="246"/>
    </location>
</feature>
<evidence type="ECO:0000313" key="5">
    <source>
        <dbReference type="EMBL" id="KAK0748966.1"/>
    </source>
</evidence>
<dbReference type="PRINTS" id="PR00081">
    <property type="entry name" value="GDHRDH"/>
</dbReference>
<keyword evidence="6" id="KW-1185">Reference proteome</keyword>
<dbReference type="Gene3D" id="3.40.50.720">
    <property type="entry name" value="NAD(P)-binding Rossmann-like Domain"/>
    <property type="match status" value="1"/>
</dbReference>
<comment type="similarity">
    <text evidence="1">Belongs to the short-chain dehydrogenases/reductases (SDR) family.</text>
</comment>
<evidence type="ECO:0000256" key="2">
    <source>
        <dbReference type="ARBA" id="ARBA00022857"/>
    </source>
</evidence>
<dbReference type="Pfam" id="PF13561">
    <property type="entry name" value="adh_short_C2"/>
    <property type="match status" value="1"/>
</dbReference>
<sequence length="293" mass="31133">MAQKVDTTELQCSRLFSVEGWVCLITGGGTGIGLMCAQALAANDQGAKVYITGRRMNVLENAASSHSPSSGPERIIPIGPCDVTSKADLEKLNKELAAQESGLHLLVCNAGISGPKAETSASDATELRDELWSKKDPEAWSAVFNTNVSSVYFTALTFLPLLQAVARGGDGKEMHQTSSIIVISSMSGIMRHVQGHFSYNAAKGATFEKTGVRVNSIAPGYFASEMTTGESDDKQKSQLHEDEVQSKPHPVPAARAGSNEEMAQTCLFLAKNRYVNGEVIAVDGGVLNQVAGR</sequence>
<keyword evidence="3" id="KW-0560">Oxidoreductase</keyword>
<name>A0AA40K7M5_9PEZI</name>
<evidence type="ECO:0000256" key="3">
    <source>
        <dbReference type="ARBA" id="ARBA00023002"/>
    </source>
</evidence>
<dbReference type="AlphaFoldDB" id="A0AA40K7M5"/>
<dbReference type="Proteomes" id="UP001172155">
    <property type="component" value="Unassembled WGS sequence"/>
</dbReference>
<comment type="caution">
    <text evidence="5">The sequence shown here is derived from an EMBL/GenBank/DDBJ whole genome shotgun (WGS) entry which is preliminary data.</text>
</comment>
<dbReference type="InterPro" id="IPR052178">
    <property type="entry name" value="Sec_Metab_Biosynth_SDR"/>
</dbReference>
<reference evidence="5" key="1">
    <citation type="submission" date="2023-06" db="EMBL/GenBank/DDBJ databases">
        <title>Genome-scale phylogeny and comparative genomics of the fungal order Sordariales.</title>
        <authorList>
            <consortium name="Lawrence Berkeley National Laboratory"/>
            <person name="Hensen N."/>
            <person name="Bonometti L."/>
            <person name="Westerberg I."/>
            <person name="Brannstrom I.O."/>
            <person name="Guillou S."/>
            <person name="Cros-Aarteil S."/>
            <person name="Calhoun S."/>
            <person name="Haridas S."/>
            <person name="Kuo A."/>
            <person name="Mondo S."/>
            <person name="Pangilinan J."/>
            <person name="Riley R."/>
            <person name="LaButti K."/>
            <person name="Andreopoulos B."/>
            <person name="Lipzen A."/>
            <person name="Chen C."/>
            <person name="Yanf M."/>
            <person name="Daum C."/>
            <person name="Ng V."/>
            <person name="Clum A."/>
            <person name="Steindorff A."/>
            <person name="Ohm R."/>
            <person name="Martin F."/>
            <person name="Silar P."/>
            <person name="Natvig D."/>
            <person name="Lalanne C."/>
            <person name="Gautier V."/>
            <person name="Ament-velasquez S.L."/>
            <person name="Kruys A."/>
            <person name="Hutchinson M.I."/>
            <person name="Powell A.J."/>
            <person name="Barry K."/>
            <person name="Miller A.N."/>
            <person name="Grigoriev I.V."/>
            <person name="Debuchy R."/>
            <person name="Gladieux P."/>
            <person name="Thoren M.H."/>
            <person name="Johannesson H."/>
        </authorList>
    </citation>
    <scope>NUCLEOTIDE SEQUENCE</scope>
    <source>
        <strain evidence="5">SMH3187-1</strain>
    </source>
</reference>
<protein>
    <recommendedName>
        <fullName evidence="7">NAD(P)-binding protein</fullName>
    </recommendedName>
</protein>
<dbReference type="PANTHER" id="PTHR43618">
    <property type="entry name" value="7-ALPHA-HYDROXYSTEROID DEHYDROGENASE"/>
    <property type="match status" value="1"/>
</dbReference>
<evidence type="ECO:0000256" key="1">
    <source>
        <dbReference type="ARBA" id="ARBA00006484"/>
    </source>
</evidence>
<feature type="region of interest" description="Disordered" evidence="4">
    <location>
        <begin position="224"/>
        <end position="258"/>
    </location>
</feature>
<dbReference type="InterPro" id="IPR002347">
    <property type="entry name" value="SDR_fam"/>
</dbReference>
<dbReference type="PANTHER" id="PTHR43618:SF1">
    <property type="entry name" value="SHORT CHAIN DEHYDROGENASE_REDUCTASE"/>
    <property type="match status" value="1"/>
</dbReference>
<dbReference type="InterPro" id="IPR036291">
    <property type="entry name" value="NAD(P)-bd_dom_sf"/>
</dbReference>
<dbReference type="SUPFAM" id="SSF51735">
    <property type="entry name" value="NAD(P)-binding Rossmann-fold domains"/>
    <property type="match status" value="1"/>
</dbReference>
<keyword evidence="2" id="KW-0521">NADP</keyword>
<evidence type="ECO:0008006" key="7">
    <source>
        <dbReference type="Google" id="ProtNLM"/>
    </source>
</evidence>